<dbReference type="AlphaFoldDB" id="A0A1Z5JS27"/>
<dbReference type="Pfam" id="PF00097">
    <property type="entry name" value="zf-C3HC4"/>
    <property type="match status" value="1"/>
</dbReference>
<keyword evidence="6" id="KW-1133">Transmembrane helix</keyword>
<dbReference type="InterPro" id="IPR001841">
    <property type="entry name" value="Znf_RING"/>
</dbReference>
<protein>
    <recommendedName>
        <fullName evidence="7">RING-type domain-containing protein</fullName>
    </recommendedName>
</protein>
<dbReference type="PANTHER" id="PTHR14991:SF0">
    <property type="entry name" value="RING FINGER PROTEIN 32"/>
    <property type="match status" value="1"/>
</dbReference>
<keyword evidence="1" id="KW-0479">Metal-binding</keyword>
<dbReference type="GO" id="GO:0008270">
    <property type="term" value="F:zinc ion binding"/>
    <property type="evidence" value="ECO:0007669"/>
    <property type="project" value="UniProtKB-KW"/>
</dbReference>
<keyword evidence="6" id="KW-0812">Transmembrane</keyword>
<evidence type="ECO:0000259" key="7">
    <source>
        <dbReference type="PROSITE" id="PS50089"/>
    </source>
</evidence>
<dbReference type="PANTHER" id="PTHR14991">
    <property type="entry name" value="RING FINGER PROTEIN 32"/>
    <property type="match status" value="1"/>
</dbReference>
<feature type="region of interest" description="Disordered" evidence="5">
    <location>
        <begin position="120"/>
        <end position="147"/>
    </location>
</feature>
<evidence type="ECO:0000313" key="8">
    <source>
        <dbReference type="EMBL" id="GAX16833.1"/>
    </source>
</evidence>
<reference evidence="8 9" key="1">
    <citation type="journal article" date="2015" name="Plant Cell">
        <title>Oil accumulation by the oleaginous diatom Fistulifera solaris as revealed by the genome and transcriptome.</title>
        <authorList>
            <person name="Tanaka T."/>
            <person name="Maeda Y."/>
            <person name="Veluchamy A."/>
            <person name="Tanaka M."/>
            <person name="Abida H."/>
            <person name="Marechal E."/>
            <person name="Bowler C."/>
            <person name="Muto M."/>
            <person name="Sunaga Y."/>
            <person name="Tanaka M."/>
            <person name="Yoshino T."/>
            <person name="Taniguchi T."/>
            <person name="Fukuda Y."/>
            <person name="Nemoto M."/>
            <person name="Matsumoto M."/>
            <person name="Wong P.S."/>
            <person name="Aburatani S."/>
            <person name="Fujibuchi W."/>
        </authorList>
    </citation>
    <scope>NUCLEOTIDE SEQUENCE [LARGE SCALE GENOMIC DNA]</scope>
    <source>
        <strain evidence="8 9">JPCC DA0580</strain>
    </source>
</reference>
<gene>
    <name evidence="8" type="ORF">FisN_5Hu205</name>
</gene>
<feature type="compositionally biased region" description="Low complexity" evidence="5">
    <location>
        <begin position="618"/>
        <end position="629"/>
    </location>
</feature>
<evidence type="ECO:0000256" key="5">
    <source>
        <dbReference type="SAM" id="MobiDB-lite"/>
    </source>
</evidence>
<dbReference type="Gene3D" id="3.30.40.10">
    <property type="entry name" value="Zinc/RING finger domain, C3HC4 (zinc finger)"/>
    <property type="match status" value="1"/>
</dbReference>
<proteinExistence type="predicted"/>
<name>A0A1Z5JS27_FISSO</name>
<evidence type="ECO:0000256" key="6">
    <source>
        <dbReference type="SAM" id="Phobius"/>
    </source>
</evidence>
<feature type="compositionally biased region" description="Polar residues" evidence="5">
    <location>
        <begin position="602"/>
        <end position="617"/>
    </location>
</feature>
<evidence type="ECO:0000256" key="1">
    <source>
        <dbReference type="ARBA" id="ARBA00022723"/>
    </source>
</evidence>
<dbReference type="Gene3D" id="3.10.310.50">
    <property type="match status" value="1"/>
</dbReference>
<sequence>MSIRTHENSSFAAAESSRLTELLLGDCLGVISMHSDSEETPLQRKMRQARYRSCLTSYKVWMATLSLIVILAVTIYYTALTSSHSRRASSALLQLRHKEHFTGRSRLAWWRTPLSGSFFTSRGEDSQRAESWDGAEASGDGESSETRVSFKNPTVYGWTPDFYPNPLENPLRCAISHLEPRDSLKEGRHGLRLCDPDWVLGGLYLEEIAIALENFTDTFGDGERVVMRKVSRPWDVAIGPPVRRRLQDGETSPSDASGGGKPLPRVELAVATVRKMDISAVLREGTYYAYENEQDLVNDAAQVFARTLHDSWWSTRADGGETNKDLENTHGLLIFLSVQDHVCFISTRSSISSVLPWWRLDHIVANMKPDLKRRDFGGAILHAISDLTDMLNAGPPTWSDRIDDFITRFGVVMAFAIFTFFFGAWGEYRDRKKRWRYAEERSQLNSVDREKARQLQREYKTKVCPICLELFPPRGEDSDLKATDVLKRVDEFKSANRFLRRVDTYGIPLYGADGKNIKLLRCGHIFCETCWKTWVHSGCGNPCNCPMCRQDVGKTPSRKRRRCVAQTSACDISTRANERADSDPLDAMNNINEPRAARGASIATSETSPLLQGSTGNVSYTSSATVSTS</sequence>
<dbReference type="InterPro" id="IPR018957">
    <property type="entry name" value="Znf_C3HC4_RING-type"/>
</dbReference>
<dbReference type="InParanoid" id="A0A1Z5JS27"/>
<dbReference type="InterPro" id="IPR042862">
    <property type="entry name" value="RNF32"/>
</dbReference>
<feature type="transmembrane region" description="Helical" evidence="6">
    <location>
        <begin position="60"/>
        <end position="79"/>
    </location>
</feature>
<dbReference type="EMBL" id="BDSP01000111">
    <property type="protein sequence ID" value="GAX16833.1"/>
    <property type="molecule type" value="Genomic_DNA"/>
</dbReference>
<evidence type="ECO:0000256" key="2">
    <source>
        <dbReference type="ARBA" id="ARBA00022771"/>
    </source>
</evidence>
<evidence type="ECO:0000313" key="9">
    <source>
        <dbReference type="Proteomes" id="UP000198406"/>
    </source>
</evidence>
<evidence type="ECO:0000256" key="3">
    <source>
        <dbReference type="ARBA" id="ARBA00022833"/>
    </source>
</evidence>
<evidence type="ECO:0000256" key="4">
    <source>
        <dbReference type="PROSITE-ProRule" id="PRU00175"/>
    </source>
</evidence>
<keyword evidence="3" id="KW-0862">Zinc</keyword>
<keyword evidence="2 4" id="KW-0863">Zinc-finger</keyword>
<dbReference type="SMART" id="SM00184">
    <property type="entry name" value="RING"/>
    <property type="match status" value="1"/>
</dbReference>
<accession>A0A1Z5JS27</accession>
<keyword evidence="6" id="KW-0472">Membrane</keyword>
<dbReference type="Proteomes" id="UP000198406">
    <property type="component" value="Unassembled WGS sequence"/>
</dbReference>
<dbReference type="PROSITE" id="PS50089">
    <property type="entry name" value="ZF_RING_2"/>
    <property type="match status" value="1"/>
</dbReference>
<feature type="domain" description="RING-type" evidence="7">
    <location>
        <begin position="464"/>
        <end position="549"/>
    </location>
</feature>
<feature type="transmembrane region" description="Helical" evidence="6">
    <location>
        <begin position="405"/>
        <end position="426"/>
    </location>
</feature>
<organism evidence="8 9">
    <name type="scientific">Fistulifera solaris</name>
    <name type="common">Oleaginous diatom</name>
    <dbReference type="NCBI Taxonomy" id="1519565"/>
    <lineage>
        <taxon>Eukaryota</taxon>
        <taxon>Sar</taxon>
        <taxon>Stramenopiles</taxon>
        <taxon>Ochrophyta</taxon>
        <taxon>Bacillariophyta</taxon>
        <taxon>Bacillariophyceae</taxon>
        <taxon>Bacillariophycidae</taxon>
        <taxon>Naviculales</taxon>
        <taxon>Naviculaceae</taxon>
        <taxon>Fistulifera</taxon>
    </lineage>
</organism>
<feature type="region of interest" description="Disordered" evidence="5">
    <location>
        <begin position="597"/>
        <end position="629"/>
    </location>
</feature>
<dbReference type="SUPFAM" id="SSF57850">
    <property type="entry name" value="RING/U-box"/>
    <property type="match status" value="1"/>
</dbReference>
<dbReference type="Pfam" id="PF04536">
    <property type="entry name" value="TPM_phosphatase"/>
    <property type="match status" value="1"/>
</dbReference>
<feature type="region of interest" description="Disordered" evidence="5">
    <location>
        <begin position="241"/>
        <end position="262"/>
    </location>
</feature>
<comment type="caution">
    <text evidence="8">The sequence shown here is derived from an EMBL/GenBank/DDBJ whole genome shotgun (WGS) entry which is preliminary data.</text>
</comment>
<dbReference type="InterPro" id="IPR007621">
    <property type="entry name" value="TPM_dom"/>
</dbReference>
<dbReference type="OrthoDB" id="8062037at2759"/>
<dbReference type="InterPro" id="IPR013083">
    <property type="entry name" value="Znf_RING/FYVE/PHD"/>
</dbReference>
<feature type="compositionally biased region" description="Basic and acidic residues" evidence="5">
    <location>
        <begin position="122"/>
        <end position="131"/>
    </location>
</feature>
<keyword evidence="9" id="KW-1185">Reference proteome</keyword>